<evidence type="ECO:0000256" key="2">
    <source>
        <dbReference type="ARBA" id="ARBA00007257"/>
    </source>
</evidence>
<keyword evidence="3" id="KW-0964">Secreted</keyword>
<feature type="domain" description="SD-repeat containing protein B" evidence="7">
    <location>
        <begin position="199"/>
        <end position="268"/>
    </location>
</feature>
<evidence type="ECO:0000256" key="4">
    <source>
        <dbReference type="ARBA" id="ARBA00022729"/>
    </source>
</evidence>
<protein>
    <submittedName>
        <fullName evidence="8">Peptidase S8 and S53, subtilisin, kexin, sedolisin</fullName>
    </submittedName>
</protein>
<dbReference type="EMBL" id="LBWK01000002">
    <property type="protein sequence ID" value="KKR05735.1"/>
    <property type="molecule type" value="Genomic_DNA"/>
</dbReference>
<reference evidence="8 9" key="1">
    <citation type="journal article" date="2015" name="Nature">
        <title>rRNA introns, odd ribosomes, and small enigmatic genomes across a large radiation of phyla.</title>
        <authorList>
            <person name="Brown C.T."/>
            <person name="Hug L.A."/>
            <person name="Thomas B.C."/>
            <person name="Sharon I."/>
            <person name="Castelle C.J."/>
            <person name="Singh A."/>
            <person name="Wilkins M.J."/>
            <person name="Williams K.H."/>
            <person name="Banfield J.F."/>
        </authorList>
    </citation>
    <scope>NUCLEOTIDE SEQUENCE [LARGE SCALE GENOMIC DNA]</scope>
</reference>
<comment type="subcellular location">
    <subcellularLocation>
        <location evidence="1">Secreted</location>
    </subcellularLocation>
</comment>
<evidence type="ECO:0000256" key="5">
    <source>
        <dbReference type="SAM" id="MobiDB-lite"/>
    </source>
</evidence>
<evidence type="ECO:0000256" key="1">
    <source>
        <dbReference type="ARBA" id="ARBA00004613"/>
    </source>
</evidence>
<name>A0A0G0Q5P6_9BACT</name>
<feature type="region of interest" description="Disordered" evidence="5">
    <location>
        <begin position="1125"/>
        <end position="1191"/>
    </location>
</feature>
<dbReference type="InterPro" id="IPR033764">
    <property type="entry name" value="Sdr_B"/>
</dbReference>
<dbReference type="SUPFAM" id="SSF117074">
    <property type="entry name" value="Hypothetical protein PA1324"/>
    <property type="match status" value="1"/>
</dbReference>
<comment type="similarity">
    <text evidence="2">Belongs to the serine-aspartate repeat-containing protein (SDr) family.</text>
</comment>
<dbReference type="PANTHER" id="PTHR36108:SF13">
    <property type="entry name" value="COLOSSIN-B-RELATED"/>
    <property type="match status" value="1"/>
</dbReference>
<dbReference type="Proteomes" id="UP000034799">
    <property type="component" value="Unassembled WGS sequence"/>
</dbReference>
<dbReference type="GO" id="GO:0005576">
    <property type="term" value="C:extracellular region"/>
    <property type="evidence" value="ECO:0007669"/>
    <property type="project" value="UniProtKB-SubCell"/>
</dbReference>
<feature type="compositionally biased region" description="Acidic residues" evidence="5">
    <location>
        <begin position="1135"/>
        <end position="1157"/>
    </location>
</feature>
<evidence type="ECO:0000256" key="3">
    <source>
        <dbReference type="ARBA" id="ARBA00022525"/>
    </source>
</evidence>
<evidence type="ECO:0000256" key="6">
    <source>
        <dbReference type="SAM" id="Phobius"/>
    </source>
</evidence>
<dbReference type="STRING" id="1619100.UT34_C0002G0242"/>
<gene>
    <name evidence="8" type="ORF">UT34_C0002G0242</name>
</gene>
<feature type="transmembrane region" description="Helical" evidence="6">
    <location>
        <begin position="1199"/>
        <end position="1220"/>
    </location>
</feature>
<feature type="transmembrane region" description="Helical" evidence="6">
    <location>
        <begin position="904"/>
        <end position="923"/>
    </location>
</feature>
<dbReference type="PANTHER" id="PTHR36108">
    <property type="entry name" value="COLOSSIN-B-RELATED"/>
    <property type="match status" value="1"/>
</dbReference>
<evidence type="ECO:0000313" key="8">
    <source>
        <dbReference type="EMBL" id="KKR05735.1"/>
    </source>
</evidence>
<keyword evidence="6" id="KW-1133">Transmembrane helix</keyword>
<dbReference type="AlphaFoldDB" id="A0A0G0Q5P6"/>
<dbReference type="Gene3D" id="2.60.40.10">
    <property type="entry name" value="Immunoglobulins"/>
    <property type="match status" value="1"/>
</dbReference>
<dbReference type="InterPro" id="IPR013783">
    <property type="entry name" value="Ig-like_fold"/>
</dbReference>
<dbReference type="PATRIC" id="fig|1619100.3.peg.791"/>
<organism evidence="8 9">
    <name type="scientific">candidate division WS6 bacterium GW2011_GWF2_39_15</name>
    <dbReference type="NCBI Taxonomy" id="1619100"/>
    <lineage>
        <taxon>Bacteria</taxon>
        <taxon>Candidatus Dojkabacteria</taxon>
    </lineage>
</organism>
<proteinExistence type="inferred from homology"/>
<keyword evidence="6" id="KW-0812">Transmembrane</keyword>
<keyword evidence="4" id="KW-0732">Signal</keyword>
<dbReference type="Pfam" id="PF17210">
    <property type="entry name" value="SdrD_B"/>
    <property type="match status" value="1"/>
</dbReference>
<evidence type="ECO:0000259" key="7">
    <source>
        <dbReference type="Pfam" id="PF17210"/>
    </source>
</evidence>
<feature type="transmembrane region" description="Helical" evidence="6">
    <location>
        <begin position="877"/>
        <end position="897"/>
    </location>
</feature>
<evidence type="ECO:0000313" key="9">
    <source>
        <dbReference type="Proteomes" id="UP000034799"/>
    </source>
</evidence>
<accession>A0A0G0Q5P6</accession>
<comment type="caution">
    <text evidence="8">The sequence shown here is derived from an EMBL/GenBank/DDBJ whole genome shotgun (WGS) entry which is preliminary data.</text>
</comment>
<sequence>MLNKFFYSVRRSIPRILSIFLASYIVLGPVLSLSASPIFAEEETIETVEIVDETPVEEETIPPLEEPVVEELPIETELETVPPEENNNPVTTETKCSHECPVEESTGRLIVKKTTLPEDNHAVFRIQAWGTGKVFGGGKGTVSDDSNWKYEVEPGTYSVSEKAKKGWQEVGNTCKDIYIEAGETKHCRITNMKLGEISGYKFRDLDGDIETKRDRIGVEGWKVKLWKKAHDDSFEYIGQVITDKNGFYQFEDLMPGEYKVKEIEQSGWVKLSPDGPFIMVDLKPGENECNNDFVNVKYGQIKVFKDVQSPEGGDVLDKSHLFEIQLNWNDARNITDGDSTVYDSLEPGIYTVSETNIPDGYILYGSSLDEDPSLPGFQVDISLGEEIDLTVINRQKRSKLVIYKDVVDSGGGDIYDSQEFKVRIHQGGDNVTGWKTISDDEFESQYATFHLNPGTYKVREQYLSGYEQINCKQFGPTETVKLLPGETYEVVCQNMETEFIPETGSLTVIKDVLNPDGSPVVDNATTFNIALDGEDVRSLGDGQSTQYLELPAGTYTVTEEVTLGYTFDSFSVDEDPDVDGAQITVTGEGAELTIFNRQQKGKIIVYKDVINSGSENAVYSEDVFEIVMNAEGMVDNKKDISDSQFSPLVAEYSDLYPGTYTFTESPFEGYEFLGCRAVNSEDTLDDLVVVNVASGTTYEFVCVNQFTEASLQLEKSNNTGGADLLPGSSVVYTLVVTAPENSGEVKDVEVVDLAPEGFNYVSGSWAAISSERGDLRAQLITGEPTYASPGGWKIGDMKPGEVVTLTYMAVISSLQDAGVYKDLAWVEGQSVGGERVVGSAPLGVFAGTEVSVITPPPQESVKAEVLGVTLPNTGANMVGTALSGIMILLGLTILLITGKNTRKLLPVTLGLVLFTGLIGNEFVQSAYAESTNYIRLESPKSPTGKADTKIGFVALDIDNNALTVTCYVKKPGGTYTAFDTIGLVSGGNNGNCQLNASILNQEGIYEFYATANGAVSEVVAMEFDAKGPLPIVDYKRTRNNCSYTLDFSTGSDSGQTVLVQIFRSDKTSFTANQSTLVKEIFIGSGKPVTYIDTVPDCNKDFFYAVRAVDDAGNTSDFVTDRLVEVTSLPPVDNGDGGDTEGEVAGEETDGNNGEENEGGNGEVKGEDNDNEGGNGNGSKNEDGEGTGNGGDEKGNVWDWLKWVIAAVAVLTAGTLVYLYVNGRDIRIKLPGKKD</sequence>
<keyword evidence="6" id="KW-0472">Membrane</keyword>